<dbReference type="EMBL" id="CP036433">
    <property type="protein sequence ID" value="QDU94222.1"/>
    <property type="molecule type" value="Genomic_DNA"/>
</dbReference>
<evidence type="ECO:0000256" key="1">
    <source>
        <dbReference type="ARBA" id="ARBA00010928"/>
    </source>
</evidence>
<gene>
    <name evidence="5" type="primary">afr_4</name>
    <name evidence="5" type="ORF">Pla8534_20100</name>
</gene>
<reference evidence="5 6" key="1">
    <citation type="submission" date="2019-02" db="EMBL/GenBank/DDBJ databases">
        <title>Deep-cultivation of Planctomycetes and their phenomic and genomic characterization uncovers novel biology.</title>
        <authorList>
            <person name="Wiegand S."/>
            <person name="Jogler M."/>
            <person name="Boedeker C."/>
            <person name="Pinto D."/>
            <person name="Vollmers J."/>
            <person name="Rivas-Marin E."/>
            <person name="Kohn T."/>
            <person name="Peeters S.H."/>
            <person name="Heuer A."/>
            <person name="Rast P."/>
            <person name="Oberbeckmann S."/>
            <person name="Bunk B."/>
            <person name="Jeske O."/>
            <person name="Meyerdierks A."/>
            <person name="Storesund J.E."/>
            <person name="Kallscheuer N."/>
            <person name="Luecker S."/>
            <person name="Lage O.M."/>
            <person name="Pohl T."/>
            <person name="Merkel B.J."/>
            <person name="Hornburger P."/>
            <person name="Mueller R.-W."/>
            <person name="Bruemmer F."/>
            <person name="Labrenz M."/>
            <person name="Spormann A.M."/>
            <person name="Op den Camp H."/>
            <person name="Overmann J."/>
            <person name="Amann R."/>
            <person name="Jetten M.S.M."/>
            <person name="Mascher T."/>
            <person name="Medema M.H."/>
            <person name="Devos D.P."/>
            <person name="Kaster A.-K."/>
            <person name="Ovreas L."/>
            <person name="Rohde M."/>
            <person name="Galperin M.Y."/>
            <person name="Jogler C."/>
        </authorList>
    </citation>
    <scope>NUCLEOTIDE SEQUENCE [LARGE SCALE GENOMIC DNA]</scope>
    <source>
        <strain evidence="5 6">Pla85_3_4</strain>
    </source>
</reference>
<dbReference type="Pfam" id="PF22725">
    <property type="entry name" value="GFO_IDH_MocA_C3"/>
    <property type="match status" value="1"/>
</dbReference>
<evidence type="ECO:0000259" key="3">
    <source>
        <dbReference type="Pfam" id="PF01408"/>
    </source>
</evidence>
<dbReference type="InterPro" id="IPR055170">
    <property type="entry name" value="GFO_IDH_MocA-like_dom"/>
</dbReference>
<dbReference type="EC" id="1.1.1.292" evidence="5"/>
<dbReference type="OrthoDB" id="9783105at2"/>
<keyword evidence="6" id="KW-1185">Reference proteome</keyword>
<evidence type="ECO:0000259" key="4">
    <source>
        <dbReference type="Pfam" id="PF22725"/>
    </source>
</evidence>
<evidence type="ECO:0000313" key="5">
    <source>
        <dbReference type="EMBL" id="QDU94222.1"/>
    </source>
</evidence>
<dbReference type="Gene3D" id="3.30.360.10">
    <property type="entry name" value="Dihydrodipicolinate Reductase, domain 2"/>
    <property type="match status" value="1"/>
</dbReference>
<accession>A0A518DQX9</accession>
<evidence type="ECO:0000256" key="2">
    <source>
        <dbReference type="ARBA" id="ARBA00023002"/>
    </source>
</evidence>
<dbReference type="GO" id="GO:0033712">
    <property type="term" value="F:1,5-anhydro-D-fructose reductase (1,5-anhydro-D-mannitol-forming) activity"/>
    <property type="evidence" value="ECO:0007669"/>
    <property type="project" value="UniProtKB-EC"/>
</dbReference>
<dbReference type="SUPFAM" id="SSF51735">
    <property type="entry name" value="NAD(P)-binding Rossmann-fold domains"/>
    <property type="match status" value="1"/>
</dbReference>
<dbReference type="PANTHER" id="PTHR22604:SF105">
    <property type="entry name" value="TRANS-1,2-DIHYDROBENZENE-1,2-DIOL DEHYDROGENASE"/>
    <property type="match status" value="1"/>
</dbReference>
<organism evidence="5 6">
    <name type="scientific">Lignipirellula cremea</name>
    <dbReference type="NCBI Taxonomy" id="2528010"/>
    <lineage>
        <taxon>Bacteria</taxon>
        <taxon>Pseudomonadati</taxon>
        <taxon>Planctomycetota</taxon>
        <taxon>Planctomycetia</taxon>
        <taxon>Pirellulales</taxon>
        <taxon>Pirellulaceae</taxon>
        <taxon>Lignipirellula</taxon>
    </lineage>
</organism>
<dbReference type="KEGG" id="lcre:Pla8534_20100"/>
<dbReference type="InterPro" id="IPR036291">
    <property type="entry name" value="NAD(P)-bd_dom_sf"/>
</dbReference>
<dbReference type="AlphaFoldDB" id="A0A518DQX9"/>
<dbReference type="SUPFAM" id="SSF55347">
    <property type="entry name" value="Glyceraldehyde-3-phosphate dehydrogenase-like, C-terminal domain"/>
    <property type="match status" value="1"/>
</dbReference>
<dbReference type="InterPro" id="IPR050984">
    <property type="entry name" value="Gfo/Idh/MocA_domain"/>
</dbReference>
<dbReference type="Gene3D" id="3.40.50.720">
    <property type="entry name" value="NAD(P)-binding Rossmann-like Domain"/>
    <property type="match status" value="1"/>
</dbReference>
<dbReference type="InterPro" id="IPR000683">
    <property type="entry name" value="Gfo/Idh/MocA-like_OxRdtase_N"/>
</dbReference>
<dbReference type="PANTHER" id="PTHR22604">
    <property type="entry name" value="OXIDOREDUCTASES"/>
    <property type="match status" value="1"/>
</dbReference>
<dbReference type="Pfam" id="PF01408">
    <property type="entry name" value="GFO_IDH_MocA"/>
    <property type="match status" value="1"/>
</dbReference>
<sequence>MLEPLRWGILGTGKIANRFADELRQAQAGVLAATGSRTLDSASSFAAQYGGQAHGSYEQLLADPTVEAVYISLPNALHYPWTLLALQAGKHVLCEKPMAAKASEAEEMFEAADKAGLRLAEAFMYRHHPAVGQMLRTAHEGAVGQIRLIRANFTFHRQATLEDGRYQTKLAGGSLMDVGCYCVNFSRAVAQAEPSEVHAAAHRHESGVDDYAAGVLNFNGQILASFTCGMTVESNRQTLIAGDEGYLMMPDPWQGDGSYSLFRGEEEQKFCVPSDRGRFALEADEMAHLVREGGEQIVTPADTLGNLQVLDDLRSDAGLGY</sequence>
<keyword evidence="2 5" id="KW-0560">Oxidoreductase</keyword>
<comment type="similarity">
    <text evidence="1">Belongs to the Gfo/Idh/MocA family.</text>
</comment>
<feature type="domain" description="Gfo/Idh/MocA-like oxidoreductase N-terminal" evidence="3">
    <location>
        <begin position="5"/>
        <end position="121"/>
    </location>
</feature>
<dbReference type="Proteomes" id="UP000317648">
    <property type="component" value="Chromosome"/>
</dbReference>
<feature type="domain" description="GFO/IDH/MocA-like oxidoreductase" evidence="4">
    <location>
        <begin position="138"/>
        <end position="247"/>
    </location>
</feature>
<protein>
    <submittedName>
        <fullName evidence="5">1,5-anhydro-D-fructose reductase</fullName>
        <ecNumber evidence="5">1.1.1.292</ecNumber>
    </submittedName>
</protein>
<name>A0A518DQX9_9BACT</name>
<dbReference type="GO" id="GO:0000166">
    <property type="term" value="F:nucleotide binding"/>
    <property type="evidence" value="ECO:0007669"/>
    <property type="project" value="InterPro"/>
</dbReference>
<evidence type="ECO:0000313" key="6">
    <source>
        <dbReference type="Proteomes" id="UP000317648"/>
    </source>
</evidence>
<proteinExistence type="inferred from homology"/>
<dbReference type="RefSeq" id="WP_145052265.1">
    <property type="nucleotide sequence ID" value="NZ_CP036433.1"/>
</dbReference>